<organism evidence="10 11">
    <name type="scientific">Microctonus hyperodae</name>
    <name type="common">Parasitoid wasp</name>
    <dbReference type="NCBI Taxonomy" id="165561"/>
    <lineage>
        <taxon>Eukaryota</taxon>
        <taxon>Metazoa</taxon>
        <taxon>Ecdysozoa</taxon>
        <taxon>Arthropoda</taxon>
        <taxon>Hexapoda</taxon>
        <taxon>Insecta</taxon>
        <taxon>Pterygota</taxon>
        <taxon>Neoptera</taxon>
        <taxon>Endopterygota</taxon>
        <taxon>Hymenoptera</taxon>
        <taxon>Apocrita</taxon>
        <taxon>Ichneumonoidea</taxon>
        <taxon>Braconidae</taxon>
        <taxon>Euphorinae</taxon>
        <taxon>Microctonus</taxon>
    </lineage>
</organism>
<feature type="compositionally biased region" description="Low complexity" evidence="8">
    <location>
        <begin position="32"/>
        <end position="41"/>
    </location>
</feature>
<keyword evidence="2" id="KW-0963">Cytoplasm</keyword>
<feature type="domain" description="CAP-Gly" evidence="9">
    <location>
        <begin position="213"/>
        <end position="255"/>
    </location>
</feature>
<feature type="coiled-coil region" evidence="7">
    <location>
        <begin position="653"/>
        <end position="1482"/>
    </location>
</feature>
<feature type="region of interest" description="Disordered" evidence="8">
    <location>
        <begin position="281"/>
        <end position="330"/>
    </location>
</feature>
<evidence type="ECO:0000256" key="5">
    <source>
        <dbReference type="ARBA" id="ARBA00023054"/>
    </source>
</evidence>
<feature type="compositionally biased region" description="Low complexity" evidence="8">
    <location>
        <begin position="169"/>
        <end position="179"/>
    </location>
</feature>
<evidence type="ECO:0000259" key="9">
    <source>
        <dbReference type="PROSITE" id="PS50245"/>
    </source>
</evidence>
<evidence type="ECO:0000256" key="4">
    <source>
        <dbReference type="ARBA" id="ARBA00022737"/>
    </source>
</evidence>
<name>A0AA39KV33_MICHY</name>
<keyword evidence="3" id="KW-0493">Microtubule</keyword>
<dbReference type="PROSITE" id="PS00845">
    <property type="entry name" value="CAP_GLY_1"/>
    <property type="match status" value="2"/>
</dbReference>
<feature type="compositionally biased region" description="Low complexity" evidence="8">
    <location>
        <begin position="291"/>
        <end position="317"/>
    </location>
</feature>
<dbReference type="PANTHER" id="PTHR18916:SF82">
    <property type="entry name" value="CAP-GLY DOMAIN-CONTAINING PROTEIN"/>
    <property type="match status" value="1"/>
</dbReference>
<dbReference type="SMART" id="SM01052">
    <property type="entry name" value="CAP_GLY"/>
    <property type="match status" value="2"/>
</dbReference>
<dbReference type="Pfam" id="PF01302">
    <property type="entry name" value="CAP_GLY"/>
    <property type="match status" value="2"/>
</dbReference>
<comment type="caution">
    <text evidence="10">The sequence shown here is derived from an EMBL/GenBank/DDBJ whole genome shotgun (WGS) entry which is preliminary data.</text>
</comment>
<evidence type="ECO:0000313" key="11">
    <source>
        <dbReference type="Proteomes" id="UP001168972"/>
    </source>
</evidence>
<dbReference type="GO" id="GO:0005634">
    <property type="term" value="C:nucleus"/>
    <property type="evidence" value="ECO:0007669"/>
    <property type="project" value="TreeGrafter"/>
</dbReference>
<feature type="compositionally biased region" description="Polar residues" evidence="8">
    <location>
        <begin position="321"/>
        <end position="330"/>
    </location>
</feature>
<dbReference type="InterPro" id="IPR036859">
    <property type="entry name" value="CAP-Gly_dom_sf"/>
</dbReference>
<comment type="subcellular location">
    <subcellularLocation>
        <location evidence="1">Cytoplasm</location>
        <location evidence="1">Cytoskeleton</location>
    </subcellularLocation>
</comment>
<reference evidence="10" key="2">
    <citation type="submission" date="2023-03" db="EMBL/GenBank/DDBJ databases">
        <authorList>
            <person name="Inwood S.N."/>
            <person name="Skelly J.G."/>
            <person name="Guhlin J."/>
            <person name="Harrop T.W.R."/>
            <person name="Goldson S.G."/>
            <person name="Dearden P.K."/>
        </authorList>
    </citation>
    <scope>NUCLEOTIDE SEQUENCE</scope>
    <source>
        <strain evidence="10">Lincoln</strain>
        <tissue evidence="10">Whole body</tissue>
    </source>
</reference>
<feature type="domain" description="CAP-Gly" evidence="9">
    <location>
        <begin position="94"/>
        <end position="136"/>
    </location>
</feature>
<reference evidence="10" key="1">
    <citation type="journal article" date="2023" name="bioRxiv">
        <title>Scaffold-level genome assemblies of two parasitoid biocontrol wasps reveal the parthenogenesis mechanism and an associated novel virus.</title>
        <authorList>
            <person name="Inwood S."/>
            <person name="Skelly J."/>
            <person name="Guhlin J."/>
            <person name="Harrop T."/>
            <person name="Goldson S."/>
            <person name="Dearden P."/>
        </authorList>
    </citation>
    <scope>NUCLEOTIDE SEQUENCE</scope>
    <source>
        <strain evidence="10">Lincoln</strain>
        <tissue evidence="10">Whole body</tissue>
    </source>
</reference>
<dbReference type="InterPro" id="IPR032108">
    <property type="entry name" value="CLIP1_ZNF"/>
</dbReference>
<sequence length="1632" mass="187374">MSEKTSGLRQPSKIGRPCCALNPKPAIPPSSPRSSSSMNSMEPIYENPIRKTSASGLRRESDTSVVLTEDTDSFIIGDRIWVGGTKPGSIAFIGETKFAPGEWAGVVLDEPIGKNDGSVAGTRYFQCASKHGIFSRLTRLTRYPLSDTSLLSANELKSPMSPEGRLSKSISPSLNTSTTSLSSMVSHRDLKLGDRVIVSSSQGSKTGVLRYIGETEFAAGEWCGVELDDPVGKNDGSVADKRYFECLPKHGLFAPVHKVSRSPSNKRPSMCVVHKSLGTGLNSTMRRMGSRESVTSVSSLASTTASTATRGPTSSARKSSLRTSPPVRSTLQEMLKEKQQEIEMLKRERDLERERITKAANQADHAEQTKAILKKEYDKYREDMEKIIMEKQEAFTVLLEEKNQLNGQLEEERQKCEDLLFRVEEASVNKEDIQKDRKEQNVLNVLNENKIKELESQLTEERERVIQLEHKNTKLFEVEEELEKIRSEKIEYLELQNRNLCLEEAKITLEKEVLEQNELIKQYLDQITNQEAKINTWEKENITAKDHEVDLQKNYDDIKKSLEEKSQLVDKLTKEYTTSNEILVQEIEKLKEVINNINEQNVQEKQLIMVENQKIIAEKDHMIQLKTEELEKETVRHINAEKIALEQLTTDNASQINQLSTKLKEQLDEKDREIASLTQKLQETFLKSEELLNELTSHKNLAHDKDEELKIVRAQLQESNIKLKSLEKNNEELKNEIEKIIVQNSEGMNSIIEERKKLEETLTSLQASASTDSVELEKLKENLKAKEIELVELQKLKATEIDESTREFEMKLKEKTQYIAKINEDMTQKSLKLSNLEQEVDTLKLQLNTKDEEIKPLLEKTSELKDALTLSEQTKTNLESELRMYEVKIAESNQKMSHAEEKIVQLIEQKNKLEAEIANVISTSANSSDQLIKYNEELRLKEKELDEFRERTCQLENLLTSSEAKMNRAEEELKVASRSIEQLKCETEKLKDQLDVQGQSKEQILSELNSLKIKEQELTEIIKTKESLEKELDSKLQIISELTSKLKSAEENVSALNEKCSSLSSSNEKQTQDLQRHVEELKQTIVASQEEINSLQNNQKTLLSEKIAVEKSMETLNFNFNDTMESKAKLEVVLLEKENELKSLKNKLEDVEKEKENVFETTSNEAEIAKTEIIKLNNCISDLQKRLEESENKSQKNIEEYKATVHEKDLECIKWKETYTKLEINIATMQQEIIEYQEKLKSSSTEKSVLDGQLKSMESDLNSARNELKDKVKVIEDMMNEMETLKNTEQQSFNESKNLFEMKMKDQKLVLDNTTKELDTIKSEKQNLEATLQLLKSEVSKREEDIVTHQKEIMSLKKENEEIIVAQSERNNALNTKQAEIDEILKQNKNLELVKVSLEKNNREAEEKIQYLSNSIKNNEEKNEKAMKSLLDELNMMKNQSIKWQDAESQLKEENKQLNTKLNTTLEELKTLMENRKNMTEINSRNQMIVMAAGDSQAMSNNDIEYRKLIEDSEMYKGQVDFLNSVIVDMQKKNEKLLCKIEVLEMGVPANEADDYNRVTLDNKAAAPRMFCDICDQFDLHETEDCPKQSQDFEVEKPVEKSPKKPMVERPYCETCEMFGHDTADCDDAETF</sequence>
<dbReference type="PANTHER" id="PTHR18916">
    <property type="entry name" value="DYNACTIN 1-RELATED MICROTUBULE-BINDING"/>
    <property type="match status" value="1"/>
</dbReference>
<proteinExistence type="predicted"/>
<dbReference type="GO" id="GO:0035371">
    <property type="term" value="C:microtubule plus-end"/>
    <property type="evidence" value="ECO:0007669"/>
    <property type="project" value="TreeGrafter"/>
</dbReference>
<accession>A0AA39KV33</accession>
<protein>
    <recommendedName>
        <fullName evidence="9">CAP-Gly domain-containing protein</fullName>
    </recommendedName>
</protein>
<keyword evidence="6" id="KW-0206">Cytoskeleton</keyword>
<evidence type="ECO:0000256" key="3">
    <source>
        <dbReference type="ARBA" id="ARBA00022701"/>
    </source>
</evidence>
<evidence type="ECO:0000256" key="8">
    <source>
        <dbReference type="SAM" id="MobiDB-lite"/>
    </source>
</evidence>
<evidence type="ECO:0000256" key="1">
    <source>
        <dbReference type="ARBA" id="ARBA00004245"/>
    </source>
</evidence>
<keyword evidence="5 7" id="KW-0175">Coiled coil</keyword>
<dbReference type="PROSITE" id="PS50245">
    <property type="entry name" value="CAP_GLY_2"/>
    <property type="match status" value="2"/>
</dbReference>
<evidence type="ECO:0000256" key="7">
    <source>
        <dbReference type="SAM" id="Coils"/>
    </source>
</evidence>
<dbReference type="SUPFAM" id="SSF90257">
    <property type="entry name" value="Myosin rod fragments"/>
    <property type="match status" value="1"/>
</dbReference>
<dbReference type="GO" id="GO:0005938">
    <property type="term" value="C:cell cortex"/>
    <property type="evidence" value="ECO:0007669"/>
    <property type="project" value="TreeGrafter"/>
</dbReference>
<feature type="region of interest" description="Disordered" evidence="8">
    <location>
        <begin position="1"/>
        <end position="41"/>
    </location>
</feature>
<evidence type="ECO:0000256" key="6">
    <source>
        <dbReference type="ARBA" id="ARBA00023212"/>
    </source>
</evidence>
<dbReference type="SUPFAM" id="SSF74924">
    <property type="entry name" value="Cap-Gly domain"/>
    <property type="match status" value="2"/>
</dbReference>
<dbReference type="EMBL" id="JAQQBR010000006">
    <property type="protein sequence ID" value="KAK0174792.1"/>
    <property type="molecule type" value="Genomic_DNA"/>
</dbReference>
<gene>
    <name evidence="10" type="ORF">PV327_010522</name>
</gene>
<dbReference type="GO" id="GO:0051010">
    <property type="term" value="F:microtubule plus-end binding"/>
    <property type="evidence" value="ECO:0007669"/>
    <property type="project" value="TreeGrafter"/>
</dbReference>
<keyword evidence="4" id="KW-0677">Repeat</keyword>
<dbReference type="InterPro" id="IPR000938">
    <property type="entry name" value="CAP-Gly_domain"/>
</dbReference>
<dbReference type="Pfam" id="PF16641">
    <property type="entry name" value="CLIP1_ZNF"/>
    <property type="match status" value="2"/>
</dbReference>
<dbReference type="GO" id="GO:0031122">
    <property type="term" value="P:cytoplasmic microtubule organization"/>
    <property type="evidence" value="ECO:0007669"/>
    <property type="project" value="TreeGrafter"/>
</dbReference>
<dbReference type="Gene3D" id="2.30.30.190">
    <property type="entry name" value="CAP Gly-rich-like domain"/>
    <property type="match status" value="2"/>
</dbReference>
<evidence type="ECO:0000256" key="2">
    <source>
        <dbReference type="ARBA" id="ARBA00022490"/>
    </source>
</evidence>
<dbReference type="Proteomes" id="UP001168972">
    <property type="component" value="Unassembled WGS sequence"/>
</dbReference>
<keyword evidence="11" id="KW-1185">Reference proteome</keyword>
<evidence type="ECO:0000313" key="10">
    <source>
        <dbReference type="EMBL" id="KAK0174792.1"/>
    </source>
</evidence>
<feature type="region of interest" description="Disordered" evidence="8">
    <location>
        <begin position="154"/>
        <end position="179"/>
    </location>
</feature>